<dbReference type="PANTHER" id="PTHR14652">
    <property type="entry name" value="TYPE 2 DNA TOPOISOMERASE 6 SUBUNIT B-LIKE"/>
    <property type="match status" value="1"/>
</dbReference>
<reference evidence="2" key="2">
    <citation type="submission" date="2025-09" db="UniProtKB">
        <authorList>
            <consortium name="Ensembl"/>
        </authorList>
    </citation>
    <scope>IDENTIFICATION</scope>
</reference>
<dbReference type="Ensembl" id="ENSPKIT00000024080.1">
    <property type="protein sequence ID" value="ENSPKIP00000000197.1"/>
    <property type="gene ID" value="ENSPKIG00000018930.1"/>
</dbReference>
<reference evidence="2" key="1">
    <citation type="submission" date="2025-08" db="UniProtKB">
        <authorList>
            <consortium name="Ensembl"/>
        </authorList>
    </citation>
    <scope>IDENTIFICATION</scope>
</reference>
<dbReference type="Pfam" id="PF15091">
    <property type="entry name" value="DUF4554"/>
    <property type="match status" value="1"/>
</dbReference>
<dbReference type="GO" id="GO:0042138">
    <property type="term" value="P:meiotic DNA double-strand break formation"/>
    <property type="evidence" value="ECO:0007669"/>
    <property type="project" value="InterPro"/>
</dbReference>
<dbReference type="OrthoDB" id="8810337at2759"/>
<dbReference type="GeneTree" id="ENSGT00390000009327"/>
<name>A0A3B3Q1S0_9TELE</name>
<feature type="compositionally biased region" description="Basic and acidic residues" evidence="1">
    <location>
        <begin position="459"/>
        <end position="473"/>
    </location>
</feature>
<dbReference type="KEGG" id="pki:111859768"/>
<proteinExistence type="predicted"/>
<dbReference type="GeneID" id="111859768"/>
<organism evidence="2 3">
    <name type="scientific">Paramormyrops kingsleyae</name>
    <dbReference type="NCBI Taxonomy" id="1676925"/>
    <lineage>
        <taxon>Eukaryota</taxon>
        <taxon>Metazoa</taxon>
        <taxon>Chordata</taxon>
        <taxon>Craniata</taxon>
        <taxon>Vertebrata</taxon>
        <taxon>Euteleostomi</taxon>
        <taxon>Actinopterygii</taxon>
        <taxon>Neopterygii</taxon>
        <taxon>Teleostei</taxon>
        <taxon>Osteoglossocephala</taxon>
        <taxon>Osteoglossomorpha</taxon>
        <taxon>Osteoglossiformes</taxon>
        <taxon>Mormyridae</taxon>
        <taxon>Paramormyrops</taxon>
    </lineage>
</organism>
<evidence type="ECO:0000313" key="2">
    <source>
        <dbReference type="Ensembl" id="ENSPKIP00000000197.1"/>
    </source>
</evidence>
<feature type="region of interest" description="Disordered" evidence="1">
    <location>
        <begin position="486"/>
        <end position="581"/>
    </location>
</feature>
<dbReference type="STRING" id="1676925.ENSPKIP00000000197"/>
<feature type="region of interest" description="Disordered" evidence="1">
    <location>
        <begin position="451"/>
        <end position="474"/>
    </location>
</feature>
<dbReference type="InterPro" id="IPR028040">
    <property type="entry name" value="TopoVIB-like"/>
</dbReference>
<dbReference type="CTD" id="79703"/>
<sequence length="581" mass="62973">MLTLIKQVIRLLMVTVHHSQKRQKGSGNVKGGLLVSVSAETAGSPSDHVCGTVAAAGYWCSECTFEDVQREVTQNLDSSISIGSPTDPEQLSEFLDRCGPLRFHISFQVTGRSRVSEGDWLKTEQLLHRLSLVHAQVEIYFSLKLNEAISQKIYRCRAHWRFALLGGCIGTESALYLLPGPPAGPSGQCTQLHPVPGAATPLLLPHSLVEMGLCGTISLLPAAALSPCVAQNPNWPAQLVDIRIFLYGPSNLPLLCDAEERPLSFLRDFAHLLSWKEFGLSGVRCSENSTEAGCLLSEMVYTVEGSEQSAAVGQTLLLFLFLQHSDPFCSQLSDFVVSEELLVQNLDRILQHNQERVKVALHSLLQCTLSGSLKRQKAQAKMQAAIPVILSSLSSVVSSSSSLAFRTTCLNSMKVQDTQELGITLKQALLEVTQNRFMPSRKCNNKCLRRASGDGDVDGSDHKHAPLRLEDSSRSLSGALDHKELGVEASHSQTGGESTTVKKPRVAGVSTHPSAHKQTHTGPWMPAQHDIPGLSQTQPTAAAHTACSDPVPRSLGKDNQQVHCSHHGSPALTQSTLYLTT</sequence>
<keyword evidence="3" id="KW-1185">Reference proteome</keyword>
<dbReference type="AlphaFoldDB" id="A0A3B3Q1S0"/>
<dbReference type="Proteomes" id="UP000261540">
    <property type="component" value="Unplaced"/>
</dbReference>
<feature type="compositionally biased region" description="Polar residues" evidence="1">
    <location>
        <begin position="490"/>
        <end position="501"/>
    </location>
</feature>
<accession>A0A3B3Q1S0</accession>
<feature type="compositionally biased region" description="Polar residues" evidence="1">
    <location>
        <begin position="571"/>
        <end position="581"/>
    </location>
</feature>
<protein>
    <submittedName>
        <fullName evidence="2">Uncharacterized protein</fullName>
    </submittedName>
</protein>
<evidence type="ECO:0000256" key="1">
    <source>
        <dbReference type="SAM" id="MobiDB-lite"/>
    </source>
</evidence>
<dbReference type="PANTHER" id="PTHR14652:SF2">
    <property type="entry name" value="TYPE 2 DNA TOPOISOMERASE 6 SUBUNIT B-LIKE"/>
    <property type="match status" value="1"/>
</dbReference>
<dbReference type="RefSeq" id="XP_072573629.1">
    <property type="nucleotide sequence ID" value="XM_072717528.1"/>
</dbReference>
<evidence type="ECO:0000313" key="3">
    <source>
        <dbReference type="Proteomes" id="UP000261540"/>
    </source>
</evidence>